<gene>
    <name evidence="2" type="ORF">BEP19_06490</name>
</gene>
<keyword evidence="1" id="KW-0175">Coiled coil</keyword>
<organism evidence="2 3">
    <name type="scientific">Ammoniphilus oxalaticus</name>
    <dbReference type="NCBI Taxonomy" id="66863"/>
    <lineage>
        <taxon>Bacteria</taxon>
        <taxon>Bacillati</taxon>
        <taxon>Bacillota</taxon>
        <taxon>Bacilli</taxon>
        <taxon>Bacillales</taxon>
        <taxon>Paenibacillaceae</taxon>
        <taxon>Aneurinibacillus group</taxon>
        <taxon>Ammoniphilus</taxon>
    </lineage>
</organism>
<evidence type="ECO:0000313" key="2">
    <source>
        <dbReference type="EMBL" id="RKD24052.1"/>
    </source>
</evidence>
<reference evidence="2 3" key="1">
    <citation type="submission" date="2016-08" db="EMBL/GenBank/DDBJ databases">
        <title>Novel Firmicute Genomes.</title>
        <authorList>
            <person name="Poppleton D.I."/>
            <person name="Gribaldo S."/>
        </authorList>
    </citation>
    <scope>NUCLEOTIDE SEQUENCE [LARGE SCALE GENOMIC DNA]</scope>
    <source>
        <strain evidence="2 3">RAOx-1</strain>
    </source>
</reference>
<evidence type="ECO:0000313" key="3">
    <source>
        <dbReference type="Proteomes" id="UP000284219"/>
    </source>
</evidence>
<dbReference type="AlphaFoldDB" id="A0A419SJB9"/>
<dbReference type="EMBL" id="MCHY01000008">
    <property type="protein sequence ID" value="RKD24052.1"/>
    <property type="molecule type" value="Genomic_DNA"/>
</dbReference>
<dbReference type="Proteomes" id="UP000284219">
    <property type="component" value="Unassembled WGS sequence"/>
</dbReference>
<name>A0A419SJB9_9BACL</name>
<comment type="caution">
    <text evidence="2">The sequence shown here is derived from an EMBL/GenBank/DDBJ whole genome shotgun (WGS) entry which is preliminary data.</text>
</comment>
<protein>
    <submittedName>
        <fullName evidence="2">Uncharacterized protein</fullName>
    </submittedName>
</protein>
<dbReference type="OrthoDB" id="2677302at2"/>
<dbReference type="RefSeq" id="WP_120189302.1">
    <property type="nucleotide sequence ID" value="NZ_MCHY01000008.1"/>
</dbReference>
<keyword evidence="3" id="KW-1185">Reference proteome</keyword>
<accession>A0A419SJB9</accession>
<sequence>MQQEKPLTAETVGHFLDEDTFPDLYEQVWNQGNRYFARPGENDHTDLIIVFQDIEDFSASTESKIVIDFKRHKDKLFLIVWTLTDPENPLGFPIPFEISDPVEMQRLESILSQEKVWIHSLAVEKDDQFIHIFSEAYELPEAERNIEKLQENLSSTEEEQEEAAPEEVDANQLTDQQLTQMGFGYALDFSSMIAKQGEQEAQEHVMSAVLQAITMIKYHPQANIRTSQLLVWVSQQNERTAEGELAQLLTVYISSEHEELFQLWTSARQEADPFGAVFLSLPQFLTTLREKPLEKGSYPIMEFKAGELRHLQLSDQFRLRLASLWNGQGANPYLAEEQ</sequence>
<evidence type="ECO:0000256" key="1">
    <source>
        <dbReference type="SAM" id="Coils"/>
    </source>
</evidence>
<feature type="coiled-coil region" evidence="1">
    <location>
        <begin position="139"/>
        <end position="166"/>
    </location>
</feature>
<proteinExistence type="predicted"/>